<evidence type="ECO:0008006" key="3">
    <source>
        <dbReference type="Google" id="ProtNLM"/>
    </source>
</evidence>
<name>A0ABU3ZT80_9SPHN</name>
<protein>
    <recommendedName>
        <fullName evidence="3">Tetratricopeptide repeat protein</fullName>
    </recommendedName>
</protein>
<reference evidence="2" key="1">
    <citation type="journal article" date="2022" name="J Environ Chem Eng">
        <title>Biodegradation of petroleum oil using a constructed nonpathogenic and heavy metal-tolerant bacterial consortium isolated from marine sponges.</title>
        <authorList>
            <person name="Dechsakulwatana C."/>
            <person name="Rungsihiranrut A."/>
            <person name="Muangchinda C."/>
            <person name="Ningthoujam R."/>
            <person name="Klankeo P."/>
            <person name="Pinyakong O."/>
        </authorList>
    </citation>
    <scope>NUCLEOTIDE SEQUENCE [LARGE SCALE GENOMIC DNA]</scope>
    <source>
        <strain evidence="2">MO2-4</strain>
    </source>
</reference>
<comment type="caution">
    <text evidence="1">The sequence shown here is derived from an EMBL/GenBank/DDBJ whole genome shotgun (WGS) entry which is preliminary data.</text>
</comment>
<dbReference type="Gene3D" id="1.25.40.10">
    <property type="entry name" value="Tetratricopeptide repeat domain"/>
    <property type="match status" value="1"/>
</dbReference>
<organism evidence="1 2">
    <name type="scientific">Sphingobium naphthae</name>
    <dbReference type="NCBI Taxonomy" id="1886786"/>
    <lineage>
        <taxon>Bacteria</taxon>
        <taxon>Pseudomonadati</taxon>
        <taxon>Pseudomonadota</taxon>
        <taxon>Alphaproteobacteria</taxon>
        <taxon>Sphingomonadales</taxon>
        <taxon>Sphingomonadaceae</taxon>
        <taxon>Sphingobium</taxon>
    </lineage>
</organism>
<dbReference type="RefSeq" id="WP_317515820.1">
    <property type="nucleotide sequence ID" value="NZ_JAPTHD010000001.1"/>
</dbReference>
<sequence length="373" mass="40706">MLALLLLLQSPSDIIVTGKRLVEAQAKCARGECTTLRDAQATIALAEEKFRDGDYLDAKALLARAISRNRDKAAEAPRPVAALYEAMATVSLHEGDQDDYRRAVAHQVETLRDNLPAEDPAVLSATTALGDMWIKLKNFPQAERTYRGIEEEALENGRSSAAMMAGLKRVWLAAAMRKPREANAMLDALERRPIAQEERFRTALKVVRLRIAVSDGDDAAITKLAGDIGEGQGEAPILIWAPPYPSDASSAANAHARSFGLVNTLDVRASDLSGIQWVDVGFWIRPDGRTAEAELLRGSNAHAWAPTILAQIAQRRYSARGDNSSGDPGSYHIERFTRGSRYITPPGSLIRRRIKSTGFEVLDLTESATPPPT</sequence>
<gene>
    <name evidence="1" type="ORF">O0R41_03630</name>
</gene>
<keyword evidence="2" id="KW-1185">Reference proteome</keyword>
<evidence type="ECO:0000313" key="2">
    <source>
        <dbReference type="Proteomes" id="UP001185984"/>
    </source>
</evidence>
<evidence type="ECO:0000313" key="1">
    <source>
        <dbReference type="EMBL" id="MDV5822688.1"/>
    </source>
</evidence>
<dbReference type="Proteomes" id="UP001185984">
    <property type="component" value="Unassembled WGS sequence"/>
</dbReference>
<accession>A0ABU3ZT80</accession>
<dbReference type="SUPFAM" id="SSF48452">
    <property type="entry name" value="TPR-like"/>
    <property type="match status" value="1"/>
</dbReference>
<dbReference type="InterPro" id="IPR011990">
    <property type="entry name" value="TPR-like_helical_dom_sf"/>
</dbReference>
<dbReference type="EMBL" id="JAPTHD010000001">
    <property type="protein sequence ID" value="MDV5822688.1"/>
    <property type="molecule type" value="Genomic_DNA"/>
</dbReference>
<proteinExistence type="predicted"/>